<name>A0ABQ5B9D7_9ASTR</name>
<sequence>MALPEDHLAKFHKMTDAKEMWDAIKSRFESREIRQQGRRHRNSGNKDGADLDLRRDSKALGNRWRRCQIGSIHSGDEDYALMA</sequence>
<evidence type="ECO:0000313" key="2">
    <source>
        <dbReference type="EMBL" id="GJT10864.1"/>
    </source>
</evidence>
<organism evidence="2 3">
    <name type="scientific">Tanacetum coccineum</name>
    <dbReference type="NCBI Taxonomy" id="301880"/>
    <lineage>
        <taxon>Eukaryota</taxon>
        <taxon>Viridiplantae</taxon>
        <taxon>Streptophyta</taxon>
        <taxon>Embryophyta</taxon>
        <taxon>Tracheophyta</taxon>
        <taxon>Spermatophyta</taxon>
        <taxon>Magnoliopsida</taxon>
        <taxon>eudicotyledons</taxon>
        <taxon>Gunneridae</taxon>
        <taxon>Pentapetalae</taxon>
        <taxon>asterids</taxon>
        <taxon>campanulids</taxon>
        <taxon>Asterales</taxon>
        <taxon>Asteraceae</taxon>
        <taxon>Asteroideae</taxon>
        <taxon>Anthemideae</taxon>
        <taxon>Anthemidinae</taxon>
        <taxon>Tanacetum</taxon>
    </lineage>
</organism>
<proteinExistence type="predicted"/>
<reference evidence="2" key="2">
    <citation type="submission" date="2022-01" db="EMBL/GenBank/DDBJ databases">
        <authorList>
            <person name="Yamashiro T."/>
            <person name="Shiraishi A."/>
            <person name="Satake H."/>
            <person name="Nakayama K."/>
        </authorList>
    </citation>
    <scope>NUCLEOTIDE SEQUENCE</scope>
</reference>
<gene>
    <name evidence="2" type="ORF">Tco_0857906</name>
</gene>
<evidence type="ECO:0000313" key="3">
    <source>
        <dbReference type="Proteomes" id="UP001151760"/>
    </source>
</evidence>
<feature type="region of interest" description="Disordered" evidence="1">
    <location>
        <begin position="32"/>
        <end position="54"/>
    </location>
</feature>
<accession>A0ABQ5B9D7</accession>
<reference evidence="2" key="1">
    <citation type="journal article" date="2022" name="Int. J. Mol. Sci.">
        <title>Draft Genome of Tanacetum Coccineum: Genomic Comparison of Closely Related Tanacetum-Family Plants.</title>
        <authorList>
            <person name="Yamashiro T."/>
            <person name="Shiraishi A."/>
            <person name="Nakayama K."/>
            <person name="Satake H."/>
        </authorList>
    </citation>
    <scope>NUCLEOTIDE SEQUENCE</scope>
</reference>
<comment type="caution">
    <text evidence="2">The sequence shown here is derived from an EMBL/GenBank/DDBJ whole genome shotgun (WGS) entry which is preliminary data.</text>
</comment>
<protein>
    <recommendedName>
        <fullName evidence="4">Xylulose kinase-1</fullName>
    </recommendedName>
</protein>
<dbReference type="Proteomes" id="UP001151760">
    <property type="component" value="Unassembled WGS sequence"/>
</dbReference>
<evidence type="ECO:0000256" key="1">
    <source>
        <dbReference type="SAM" id="MobiDB-lite"/>
    </source>
</evidence>
<keyword evidence="3" id="KW-1185">Reference proteome</keyword>
<evidence type="ECO:0008006" key="4">
    <source>
        <dbReference type="Google" id="ProtNLM"/>
    </source>
</evidence>
<dbReference type="EMBL" id="BQNB010013021">
    <property type="protein sequence ID" value="GJT10864.1"/>
    <property type="molecule type" value="Genomic_DNA"/>
</dbReference>